<dbReference type="EMBL" id="CP016545">
    <property type="protein sequence ID" value="ANU06648.1"/>
    <property type="molecule type" value="Genomic_DNA"/>
</dbReference>
<dbReference type="RefSeq" id="WP_067785152.1">
    <property type="nucleotide sequence ID" value="NZ_CP016545.1"/>
</dbReference>
<proteinExistence type="predicted"/>
<dbReference type="AlphaFoldDB" id="A0A1C7D5B4"/>
<dbReference type="STRING" id="645517.A6F65_00321"/>
<feature type="region of interest" description="Disordered" evidence="1">
    <location>
        <begin position="47"/>
        <end position="66"/>
    </location>
</feature>
<evidence type="ECO:0000313" key="3">
    <source>
        <dbReference type="Proteomes" id="UP000092698"/>
    </source>
</evidence>
<gene>
    <name evidence="2" type="ORF">A6F65_00321</name>
</gene>
<evidence type="ECO:0000313" key="2">
    <source>
        <dbReference type="EMBL" id="ANU06648.1"/>
    </source>
</evidence>
<organism evidence="2 3">
    <name type="scientific">Paraurantiacibacter namhicola</name>
    <dbReference type="NCBI Taxonomy" id="645517"/>
    <lineage>
        <taxon>Bacteria</taxon>
        <taxon>Pseudomonadati</taxon>
        <taxon>Pseudomonadota</taxon>
        <taxon>Alphaproteobacteria</taxon>
        <taxon>Sphingomonadales</taxon>
        <taxon>Erythrobacteraceae</taxon>
        <taxon>Paraurantiacibacter</taxon>
    </lineage>
</organism>
<evidence type="ECO:0000256" key="1">
    <source>
        <dbReference type="SAM" id="MobiDB-lite"/>
    </source>
</evidence>
<dbReference type="KEGG" id="anh:A6F65_00321"/>
<accession>A0A1C7D5B4</accession>
<keyword evidence="3" id="KW-1185">Reference proteome</keyword>
<sequence length="66" mass="7459">MAEPTMARPVFSTEDFRLLRAAVVEYIRAHDGEEGVEKYVNLHHRLGRFGERPPRHTPATAKSDAA</sequence>
<name>A0A1C7D5B4_9SPHN</name>
<reference evidence="2 3" key="1">
    <citation type="submission" date="2016-07" db="EMBL/GenBank/DDBJ databases">
        <title>Complete genome sequence of Altererythrobacter namhicola JCM 16345T, containing esterase-encoding genes.</title>
        <authorList>
            <person name="Cheng H."/>
            <person name="Wu Y.-H."/>
            <person name="Jian S.-L."/>
            <person name="Huo Y.-Y."/>
            <person name="Wang C.-S."/>
            <person name="Xu X.-W."/>
        </authorList>
    </citation>
    <scope>NUCLEOTIDE SEQUENCE [LARGE SCALE GENOMIC DNA]</scope>
    <source>
        <strain evidence="2 3">JCM 16345</strain>
    </source>
</reference>
<dbReference type="OrthoDB" id="8373484at2"/>
<protein>
    <submittedName>
        <fullName evidence="2">Uncharacterized protein</fullName>
    </submittedName>
</protein>
<dbReference type="Proteomes" id="UP000092698">
    <property type="component" value="Chromosome"/>
</dbReference>